<keyword evidence="2 4" id="KW-0694">RNA-binding</keyword>
<evidence type="ECO:0000313" key="7">
    <source>
        <dbReference type="EMBL" id="TSE29084.1"/>
    </source>
</evidence>
<protein>
    <submittedName>
        <fullName evidence="7">Heat shock protein 15</fullName>
    </submittedName>
</protein>
<evidence type="ECO:0000313" key="8">
    <source>
        <dbReference type="Proteomes" id="UP000318542"/>
    </source>
</evidence>
<dbReference type="GO" id="GO:0034605">
    <property type="term" value="P:cellular response to heat"/>
    <property type="evidence" value="ECO:0007669"/>
    <property type="project" value="InterPro"/>
</dbReference>
<evidence type="ECO:0000256" key="3">
    <source>
        <dbReference type="ARBA" id="ARBA00023125"/>
    </source>
</evidence>
<dbReference type="PROSITE" id="PS50889">
    <property type="entry name" value="S4"/>
    <property type="match status" value="1"/>
</dbReference>
<organism evidence="7 8">
    <name type="scientific">Tepidimonas thermarum</name>
    <dbReference type="NCBI Taxonomy" id="335431"/>
    <lineage>
        <taxon>Bacteria</taxon>
        <taxon>Pseudomonadati</taxon>
        <taxon>Pseudomonadota</taxon>
        <taxon>Betaproteobacteria</taxon>
        <taxon>Burkholderiales</taxon>
        <taxon>Tepidimonas</taxon>
    </lineage>
</organism>
<evidence type="ECO:0000256" key="1">
    <source>
        <dbReference type="ARBA" id="ARBA00008396"/>
    </source>
</evidence>
<dbReference type="Pfam" id="PF01479">
    <property type="entry name" value="S4"/>
    <property type="match status" value="1"/>
</dbReference>
<sequence length="155" mass="17611">MRARVPANMDPEPDRLRLDKWLWAARFVKTRALAAELIARGRVTVNGAVAKASREPRVGDVIELRLDGGPPRTVLVRALSRVRGPAPRAALLYEETPESIAARQRHAEQRRLAPEPAAGYTQGRPTKRDRRELQRWHERGSRPDWNARWSASLDD</sequence>
<dbReference type="InterPro" id="IPR002942">
    <property type="entry name" value="S4_RNA-bd"/>
</dbReference>
<dbReference type="EMBL" id="VJOL01000031">
    <property type="protein sequence ID" value="TSE29084.1"/>
    <property type="molecule type" value="Genomic_DNA"/>
</dbReference>
<dbReference type="Proteomes" id="UP000318542">
    <property type="component" value="Unassembled WGS sequence"/>
</dbReference>
<dbReference type="SMART" id="SM00363">
    <property type="entry name" value="S4"/>
    <property type="match status" value="1"/>
</dbReference>
<keyword evidence="7" id="KW-0346">Stress response</keyword>
<dbReference type="CDD" id="cd00165">
    <property type="entry name" value="S4"/>
    <property type="match status" value="1"/>
</dbReference>
<proteinExistence type="inferred from homology"/>
<feature type="region of interest" description="Disordered" evidence="5">
    <location>
        <begin position="100"/>
        <end position="155"/>
    </location>
</feature>
<accession>A0A554WZU6</accession>
<name>A0A554WZU6_9BURK</name>
<gene>
    <name evidence="7" type="primary">hslR</name>
    <name evidence="7" type="ORF">Tther_01696</name>
</gene>
<feature type="compositionally biased region" description="Basic and acidic residues" evidence="5">
    <location>
        <begin position="129"/>
        <end position="142"/>
    </location>
</feature>
<dbReference type="InterPro" id="IPR025708">
    <property type="entry name" value="HSP15"/>
</dbReference>
<dbReference type="AlphaFoldDB" id="A0A554WZU6"/>
<evidence type="ECO:0000256" key="4">
    <source>
        <dbReference type="PROSITE-ProRule" id="PRU00182"/>
    </source>
</evidence>
<dbReference type="GO" id="GO:0003677">
    <property type="term" value="F:DNA binding"/>
    <property type="evidence" value="ECO:0007669"/>
    <property type="project" value="UniProtKB-KW"/>
</dbReference>
<evidence type="ECO:0000256" key="5">
    <source>
        <dbReference type="SAM" id="MobiDB-lite"/>
    </source>
</evidence>
<evidence type="ECO:0000259" key="6">
    <source>
        <dbReference type="SMART" id="SM00363"/>
    </source>
</evidence>
<evidence type="ECO:0000256" key="2">
    <source>
        <dbReference type="ARBA" id="ARBA00022884"/>
    </source>
</evidence>
<comment type="caution">
    <text evidence="7">The sequence shown here is derived from an EMBL/GenBank/DDBJ whole genome shotgun (WGS) entry which is preliminary data.</text>
</comment>
<keyword evidence="3" id="KW-0238">DNA-binding</keyword>
<keyword evidence="8" id="KW-1185">Reference proteome</keyword>
<dbReference type="GO" id="GO:0043023">
    <property type="term" value="F:ribosomal large subunit binding"/>
    <property type="evidence" value="ECO:0007669"/>
    <property type="project" value="InterPro"/>
</dbReference>
<feature type="domain" description="RNA-binding S4" evidence="6">
    <location>
        <begin position="16"/>
        <end position="78"/>
    </location>
</feature>
<dbReference type="Gene3D" id="3.10.290.10">
    <property type="entry name" value="RNA-binding S4 domain"/>
    <property type="match status" value="1"/>
</dbReference>
<dbReference type="PIRSF" id="PIRSF016821">
    <property type="entry name" value="HSP15"/>
    <property type="match status" value="1"/>
</dbReference>
<dbReference type="RefSeq" id="WP_425472816.1">
    <property type="nucleotide sequence ID" value="NZ_VJOL01000031.1"/>
</dbReference>
<dbReference type="InterPro" id="IPR036986">
    <property type="entry name" value="S4_RNA-bd_sf"/>
</dbReference>
<comment type="similarity">
    <text evidence="1">Belongs to the HSP15 family.</text>
</comment>
<dbReference type="SUPFAM" id="SSF55174">
    <property type="entry name" value="Alpha-L RNA-binding motif"/>
    <property type="match status" value="1"/>
</dbReference>
<reference evidence="7 8" key="1">
    <citation type="submission" date="2019-07" db="EMBL/GenBank/DDBJ databases">
        <title>Tepidimonas thermarum AA-1 draft genome.</title>
        <authorList>
            <person name="Da Costa M.S."/>
            <person name="Froufe H.J.C."/>
            <person name="Egas C."/>
            <person name="Albuquerque L."/>
        </authorList>
    </citation>
    <scope>NUCLEOTIDE SEQUENCE [LARGE SCALE GENOMIC DNA]</scope>
    <source>
        <strain evidence="7 8">AA-1</strain>
    </source>
</reference>
<dbReference type="GO" id="GO:0003727">
    <property type="term" value="F:single-stranded RNA binding"/>
    <property type="evidence" value="ECO:0007669"/>
    <property type="project" value="InterPro"/>
</dbReference>